<evidence type="ECO:0000313" key="2">
    <source>
        <dbReference type="EMBL" id="TMS33780.1"/>
    </source>
</evidence>
<evidence type="ECO:0000256" key="1">
    <source>
        <dbReference type="SAM" id="MobiDB-lite"/>
    </source>
</evidence>
<accession>A0A4U8UL67</accession>
<evidence type="ECO:0000313" key="3">
    <source>
        <dbReference type="Proteomes" id="UP000298663"/>
    </source>
</evidence>
<dbReference type="EMBL" id="AZBU02000001">
    <property type="protein sequence ID" value="TMS33780.1"/>
    <property type="molecule type" value="Genomic_DNA"/>
</dbReference>
<sequence length="67" mass="7606">MRGAKATQQTGNKYEILKRDLRIHIELIKNHVTIAILRREDAPGQQNVEKSGRKGDENQVPDSLVLN</sequence>
<protein>
    <submittedName>
        <fullName evidence="2">Uncharacterized protein</fullName>
    </submittedName>
</protein>
<dbReference type="AlphaFoldDB" id="A0A4U8UL67"/>
<keyword evidence="3" id="KW-1185">Reference proteome</keyword>
<name>A0A4U8UL67_STECR</name>
<dbReference type="Proteomes" id="UP000298663">
    <property type="component" value="Unassembled WGS sequence"/>
</dbReference>
<reference evidence="2 3" key="1">
    <citation type="journal article" date="2015" name="Genome Biol.">
        <title>Comparative genomics of Steinernema reveals deeply conserved gene regulatory networks.</title>
        <authorList>
            <person name="Dillman A.R."/>
            <person name="Macchietto M."/>
            <person name="Porter C.F."/>
            <person name="Rogers A."/>
            <person name="Williams B."/>
            <person name="Antoshechkin I."/>
            <person name="Lee M.M."/>
            <person name="Goodwin Z."/>
            <person name="Lu X."/>
            <person name="Lewis E.E."/>
            <person name="Goodrich-Blair H."/>
            <person name="Stock S.P."/>
            <person name="Adams B.J."/>
            <person name="Sternberg P.W."/>
            <person name="Mortazavi A."/>
        </authorList>
    </citation>
    <scope>NUCLEOTIDE SEQUENCE [LARGE SCALE GENOMIC DNA]</scope>
    <source>
        <strain evidence="2 3">ALL</strain>
    </source>
</reference>
<feature type="region of interest" description="Disordered" evidence="1">
    <location>
        <begin position="40"/>
        <end position="67"/>
    </location>
</feature>
<proteinExistence type="predicted"/>
<comment type="caution">
    <text evidence="2">The sequence shown here is derived from an EMBL/GenBank/DDBJ whole genome shotgun (WGS) entry which is preliminary data.</text>
</comment>
<gene>
    <name evidence="2" type="ORF">L596_001477</name>
</gene>
<organism evidence="2 3">
    <name type="scientific">Steinernema carpocapsae</name>
    <name type="common">Entomopathogenic nematode</name>
    <dbReference type="NCBI Taxonomy" id="34508"/>
    <lineage>
        <taxon>Eukaryota</taxon>
        <taxon>Metazoa</taxon>
        <taxon>Ecdysozoa</taxon>
        <taxon>Nematoda</taxon>
        <taxon>Chromadorea</taxon>
        <taxon>Rhabditida</taxon>
        <taxon>Tylenchina</taxon>
        <taxon>Panagrolaimomorpha</taxon>
        <taxon>Strongyloidoidea</taxon>
        <taxon>Steinernematidae</taxon>
        <taxon>Steinernema</taxon>
    </lineage>
</organism>
<reference evidence="2 3" key="2">
    <citation type="journal article" date="2019" name="G3 (Bethesda)">
        <title>Hybrid Assembly of the Genome of the Entomopathogenic Nematode Steinernema carpocapsae Identifies the X-Chromosome.</title>
        <authorList>
            <person name="Serra L."/>
            <person name="Macchietto M."/>
            <person name="Macias-Munoz A."/>
            <person name="McGill C.J."/>
            <person name="Rodriguez I.M."/>
            <person name="Rodriguez B."/>
            <person name="Murad R."/>
            <person name="Mortazavi A."/>
        </authorList>
    </citation>
    <scope>NUCLEOTIDE SEQUENCE [LARGE SCALE GENOMIC DNA]</scope>
    <source>
        <strain evidence="2 3">ALL</strain>
    </source>
</reference>